<organism evidence="3 4">
    <name type="scientific">Luteimonas gilva</name>
    <dbReference type="NCBI Taxonomy" id="2572684"/>
    <lineage>
        <taxon>Bacteria</taxon>
        <taxon>Pseudomonadati</taxon>
        <taxon>Pseudomonadota</taxon>
        <taxon>Gammaproteobacteria</taxon>
        <taxon>Lysobacterales</taxon>
        <taxon>Lysobacteraceae</taxon>
        <taxon>Luteimonas</taxon>
    </lineage>
</organism>
<evidence type="ECO:0000313" key="4">
    <source>
        <dbReference type="Proteomes" id="UP000308707"/>
    </source>
</evidence>
<evidence type="ECO:0000313" key="3">
    <source>
        <dbReference type="EMBL" id="TKR33295.1"/>
    </source>
</evidence>
<evidence type="ECO:0000256" key="1">
    <source>
        <dbReference type="SAM" id="SignalP"/>
    </source>
</evidence>
<gene>
    <name evidence="3" type="ORF">FCE95_03020</name>
</gene>
<name>A0A4U5JUS1_9GAMM</name>
<keyword evidence="1" id="KW-0732">Signal</keyword>
<comment type="caution">
    <text evidence="3">The sequence shown here is derived from an EMBL/GenBank/DDBJ whole genome shotgun (WGS) entry which is preliminary data.</text>
</comment>
<sequence>MKGIAFAALLAIGVGPAWAQTVIVKCKDAKGKVIYQTEPCERGQTTTDVKTYAPVRYNPKLAEETRQTQHEIDQRRASYGNNAQAAYIPNDGRGAACESAKAYRESVLKSVGMRRTYDLLQQLDENVRRACK</sequence>
<accession>A0A4U5JUS1</accession>
<proteinExistence type="predicted"/>
<dbReference type="InterPro" id="IPR025392">
    <property type="entry name" value="DUF4124"/>
</dbReference>
<dbReference type="OrthoDB" id="6059159at2"/>
<dbReference type="Proteomes" id="UP000308707">
    <property type="component" value="Unassembled WGS sequence"/>
</dbReference>
<evidence type="ECO:0000259" key="2">
    <source>
        <dbReference type="Pfam" id="PF13511"/>
    </source>
</evidence>
<keyword evidence="4" id="KW-1185">Reference proteome</keyword>
<reference evidence="3 4" key="1">
    <citation type="submission" date="2019-04" db="EMBL/GenBank/DDBJ databases">
        <title>Reference strain of H23.</title>
        <authorList>
            <person name="Luo X."/>
        </authorList>
    </citation>
    <scope>NUCLEOTIDE SEQUENCE [LARGE SCALE GENOMIC DNA]</scope>
    <source>
        <strain evidence="3 4">H23</strain>
    </source>
</reference>
<protein>
    <submittedName>
        <fullName evidence="3">DUF4124 domain-containing protein</fullName>
    </submittedName>
</protein>
<feature type="chain" id="PRO_5020433158" evidence="1">
    <location>
        <begin position="20"/>
        <end position="132"/>
    </location>
</feature>
<feature type="domain" description="DUF4124" evidence="2">
    <location>
        <begin position="15"/>
        <end position="55"/>
    </location>
</feature>
<dbReference type="EMBL" id="SZUA01000001">
    <property type="protein sequence ID" value="TKR33295.1"/>
    <property type="molecule type" value="Genomic_DNA"/>
</dbReference>
<dbReference type="Pfam" id="PF13511">
    <property type="entry name" value="DUF4124"/>
    <property type="match status" value="1"/>
</dbReference>
<feature type="signal peptide" evidence="1">
    <location>
        <begin position="1"/>
        <end position="19"/>
    </location>
</feature>
<dbReference type="AlphaFoldDB" id="A0A4U5JUS1"/>
<dbReference type="RefSeq" id="WP_137265504.1">
    <property type="nucleotide sequence ID" value="NZ_SZUA01000001.1"/>
</dbReference>